<dbReference type="EMBL" id="AAYY01000008">
    <property type="protein sequence ID" value="EDP43339.1"/>
    <property type="molecule type" value="Genomic_DNA"/>
</dbReference>
<dbReference type="PANTHER" id="PTHR45841">
    <property type="entry name" value="MRNA TURNOVER PROTEIN 4 MRTO4"/>
    <property type="match status" value="1"/>
</dbReference>
<dbReference type="KEGG" id="mgl:MGL_2349"/>
<feature type="compositionally biased region" description="Acidic residues" evidence="7">
    <location>
        <begin position="266"/>
        <end position="292"/>
    </location>
</feature>
<dbReference type="Pfam" id="PF00466">
    <property type="entry name" value="Ribosomal_L10"/>
    <property type="match status" value="1"/>
</dbReference>
<dbReference type="SUPFAM" id="SSF160369">
    <property type="entry name" value="Ribosomal protein L10-like"/>
    <property type="match status" value="1"/>
</dbReference>
<dbReference type="InterPro" id="IPR043164">
    <property type="entry name" value="Ribosomal_uL10-like_insert_sf"/>
</dbReference>
<dbReference type="FunFam" id="3.90.105.20:FF:000003">
    <property type="entry name" value="Ribosome assembly factor mrt4"/>
    <property type="match status" value="1"/>
</dbReference>
<evidence type="ECO:0000256" key="7">
    <source>
        <dbReference type="SAM" id="MobiDB-lite"/>
    </source>
</evidence>
<reference evidence="9 10" key="1">
    <citation type="journal article" date="2007" name="Proc. Natl. Acad. Sci. U.S.A.">
        <title>Dandruff-associated Malassezia genomes reveal convergent and divergent virulence traits shared with plant and human fungal pathogens.</title>
        <authorList>
            <person name="Xu J."/>
            <person name="Saunders C.W."/>
            <person name="Hu P."/>
            <person name="Grant R.A."/>
            <person name="Boekhout T."/>
            <person name="Kuramae E.E."/>
            <person name="Kronstad J.W."/>
            <person name="Deangelis Y.M."/>
            <person name="Reeder N.L."/>
            <person name="Johnstone K.R."/>
            <person name="Leland M."/>
            <person name="Fieno A.M."/>
            <person name="Begley W.M."/>
            <person name="Sun Y."/>
            <person name="Lacey M.P."/>
            <person name="Chaudhary T."/>
            <person name="Keough T."/>
            <person name="Chu L."/>
            <person name="Sears R."/>
            <person name="Yuan B."/>
            <person name="Dawson T.L.Jr."/>
        </authorList>
    </citation>
    <scope>NUCLEOTIDE SEQUENCE [LARGE SCALE GENOMIC DNA]</scope>
    <source>
        <strain evidence="10">ATCC MYA-4612 / CBS 7966</strain>
    </source>
</reference>
<evidence type="ECO:0000259" key="8">
    <source>
        <dbReference type="Pfam" id="PF17777"/>
    </source>
</evidence>
<comment type="caution">
    <text evidence="9">The sequence shown here is derived from an EMBL/GenBank/DDBJ whole genome shotgun (WGS) entry which is preliminary data.</text>
</comment>
<evidence type="ECO:0000256" key="3">
    <source>
        <dbReference type="ARBA" id="ARBA00011117"/>
    </source>
</evidence>
<evidence type="ECO:0000256" key="1">
    <source>
        <dbReference type="ARBA" id="ARBA00004046"/>
    </source>
</evidence>
<protein>
    <recommendedName>
        <fullName evidence="6">Ribosome assembly factor mrt4</fullName>
    </recommendedName>
</protein>
<dbReference type="OMA" id="KYMWDVQ"/>
<dbReference type="CDD" id="cd05796">
    <property type="entry name" value="Ribosomal_P0_like"/>
    <property type="match status" value="1"/>
</dbReference>
<keyword evidence="10" id="KW-1185">Reference proteome</keyword>
<evidence type="ECO:0000313" key="10">
    <source>
        <dbReference type="Proteomes" id="UP000008837"/>
    </source>
</evidence>
<dbReference type="GO" id="GO:0000027">
    <property type="term" value="P:ribosomal large subunit assembly"/>
    <property type="evidence" value="ECO:0007669"/>
    <property type="project" value="InterPro"/>
</dbReference>
<dbReference type="GO" id="GO:0005737">
    <property type="term" value="C:cytoplasm"/>
    <property type="evidence" value="ECO:0007669"/>
    <property type="project" value="UniProtKB-SubCell"/>
</dbReference>
<dbReference type="InterPro" id="IPR051742">
    <property type="entry name" value="Ribosome_Assembly_uL10"/>
</dbReference>
<dbReference type="STRING" id="425265.A8Q3A8"/>
<dbReference type="AlphaFoldDB" id="A8Q3A8"/>
<sequence length="306" mass="34720">MARTKRAKVVSLTKTKAKTRENKENFVENVREAANQYAYIWIFAVSNMRNAYLGEVRRLWTGSKIFFGKLRVIAKALGETTEEEIRPGLGQVSQRLRGNVGLLMTDSPPAEVLDWCNDYRRIEFARMGNRATETIILPPGPIYCRSNPPETLPHNLEPQLRALGMPTQLKRGEPTLLEEFTVCRKGEKLSAEKAQILKHLFVQMAHFRLIPLAYWSAVGVPGQHDEGAVVDVPVSNEDRELIESSRSTTTMSDEPRKSGGLRNEANDMEDAQVDDDDEDDDEDMHDEMDDIEERDKAMMLPEGMKL</sequence>
<feature type="region of interest" description="Disordered" evidence="7">
    <location>
        <begin position="232"/>
        <end position="306"/>
    </location>
</feature>
<dbReference type="GO" id="GO:0003723">
    <property type="term" value="F:RNA binding"/>
    <property type="evidence" value="ECO:0007669"/>
    <property type="project" value="TreeGrafter"/>
</dbReference>
<gene>
    <name evidence="9" type="ORF">MGL_2349</name>
</gene>
<comment type="subcellular location">
    <subcellularLocation>
        <location evidence="6">Cytoplasm</location>
    </subcellularLocation>
    <subcellularLocation>
        <location evidence="6">Nucleus</location>
        <location evidence="6">Nucleolus</location>
    </subcellularLocation>
</comment>
<dbReference type="FunCoup" id="A8Q3A8">
    <property type="interactions" value="578"/>
</dbReference>
<dbReference type="GeneID" id="5854860"/>
<dbReference type="InterPro" id="IPR043141">
    <property type="entry name" value="Ribosomal_uL10-like_sf"/>
</dbReference>
<comment type="function">
    <text evidence="1 6">Component of the ribosome assembly machinery. Nuclear paralog of the ribosomal protein P0, it binds pre-60S subunits at an early stage of assembly in the nucleolus, and is replaced by P0 in cytoplasmic pre-60S subunits and mature 80S ribosomes.</text>
</comment>
<dbReference type="GO" id="GO:0006364">
    <property type="term" value="P:rRNA processing"/>
    <property type="evidence" value="ECO:0007669"/>
    <property type="project" value="TreeGrafter"/>
</dbReference>
<dbReference type="InterPro" id="IPR040637">
    <property type="entry name" value="Ribosomal_uL10-like_insert"/>
</dbReference>
<comment type="similarity">
    <text evidence="2 6">Belongs to the universal ribosomal protein uL10 family.</text>
</comment>
<evidence type="ECO:0000256" key="6">
    <source>
        <dbReference type="RuleBase" id="RU364039"/>
    </source>
</evidence>
<comment type="subunit">
    <text evidence="3 6">Associates with the pre-60S ribosomal particle.</text>
</comment>
<accession>A8Q3A8</accession>
<dbReference type="GO" id="GO:0000956">
    <property type="term" value="P:nuclear-transcribed mRNA catabolic process"/>
    <property type="evidence" value="ECO:0007669"/>
    <property type="project" value="TreeGrafter"/>
</dbReference>
<dbReference type="PANTHER" id="PTHR45841:SF1">
    <property type="entry name" value="MRNA TURNOVER PROTEIN 4 HOMOLOG"/>
    <property type="match status" value="1"/>
</dbReference>
<dbReference type="VEuPathDB" id="FungiDB:MGL_2349"/>
<evidence type="ECO:0000256" key="2">
    <source>
        <dbReference type="ARBA" id="ARBA00008889"/>
    </source>
</evidence>
<dbReference type="Proteomes" id="UP000008837">
    <property type="component" value="Unassembled WGS sequence"/>
</dbReference>
<feature type="domain" description="Large ribosomal subunit protein uL10-like insertion" evidence="8">
    <location>
        <begin position="125"/>
        <end position="200"/>
    </location>
</feature>
<name>A8Q3A8_MALGO</name>
<dbReference type="OrthoDB" id="10262308at2759"/>
<keyword evidence="6" id="KW-0690">Ribosome biogenesis</keyword>
<dbReference type="InterPro" id="IPR001790">
    <property type="entry name" value="Ribosomal_uL10"/>
</dbReference>
<evidence type="ECO:0000256" key="5">
    <source>
        <dbReference type="ARBA" id="ARBA00023242"/>
    </source>
</evidence>
<dbReference type="Pfam" id="PF17777">
    <property type="entry name" value="RL10P_insert"/>
    <property type="match status" value="1"/>
</dbReference>
<dbReference type="GO" id="GO:0005730">
    <property type="term" value="C:nucleolus"/>
    <property type="evidence" value="ECO:0007669"/>
    <property type="project" value="UniProtKB-SubCell"/>
</dbReference>
<organism evidence="9 10">
    <name type="scientific">Malassezia globosa (strain ATCC MYA-4612 / CBS 7966)</name>
    <name type="common">Dandruff-associated fungus</name>
    <dbReference type="NCBI Taxonomy" id="425265"/>
    <lineage>
        <taxon>Eukaryota</taxon>
        <taxon>Fungi</taxon>
        <taxon>Dikarya</taxon>
        <taxon>Basidiomycota</taxon>
        <taxon>Ustilaginomycotina</taxon>
        <taxon>Malasseziomycetes</taxon>
        <taxon>Malasseziales</taxon>
        <taxon>Malasseziaceae</taxon>
        <taxon>Malassezia</taxon>
    </lineage>
</organism>
<dbReference type="RefSeq" id="XP_001730553.1">
    <property type="nucleotide sequence ID" value="XM_001730501.1"/>
</dbReference>
<dbReference type="InterPro" id="IPR033867">
    <property type="entry name" value="Mrt4"/>
</dbReference>
<proteinExistence type="inferred from homology"/>
<dbReference type="Gene3D" id="3.30.70.1730">
    <property type="match status" value="1"/>
</dbReference>
<evidence type="ECO:0000256" key="4">
    <source>
        <dbReference type="ARBA" id="ARBA00022490"/>
    </source>
</evidence>
<evidence type="ECO:0000313" key="9">
    <source>
        <dbReference type="EMBL" id="EDP43339.1"/>
    </source>
</evidence>
<dbReference type="FunFam" id="3.30.70.1730:FF:000005">
    <property type="entry name" value="Ribosome assembly factor mrt4"/>
    <property type="match status" value="1"/>
</dbReference>
<dbReference type="GO" id="GO:0030687">
    <property type="term" value="C:preribosome, large subunit precursor"/>
    <property type="evidence" value="ECO:0007669"/>
    <property type="project" value="TreeGrafter"/>
</dbReference>
<keyword evidence="5 6" id="KW-0539">Nucleus</keyword>
<dbReference type="InParanoid" id="A8Q3A8"/>
<dbReference type="Gene3D" id="3.90.105.20">
    <property type="match status" value="1"/>
</dbReference>
<keyword evidence="4 6" id="KW-0963">Cytoplasm</keyword>